<keyword evidence="2" id="KW-1185">Reference proteome</keyword>
<name>A0ABN8Y802_RANTA</name>
<protein>
    <submittedName>
        <fullName evidence="1">Uncharacterized protein</fullName>
    </submittedName>
</protein>
<dbReference type="Proteomes" id="UP001176941">
    <property type="component" value="Chromosome 16"/>
</dbReference>
<evidence type="ECO:0000313" key="2">
    <source>
        <dbReference type="Proteomes" id="UP001176941"/>
    </source>
</evidence>
<reference evidence="1" key="1">
    <citation type="submission" date="2023-04" db="EMBL/GenBank/DDBJ databases">
        <authorList>
            <consortium name="ELIXIR-Norway"/>
        </authorList>
    </citation>
    <scope>NUCLEOTIDE SEQUENCE [LARGE SCALE GENOMIC DNA]</scope>
</reference>
<evidence type="ECO:0000313" key="1">
    <source>
        <dbReference type="EMBL" id="CAI9157699.1"/>
    </source>
</evidence>
<proteinExistence type="predicted"/>
<accession>A0ABN8Y802</accession>
<organism evidence="1 2">
    <name type="scientific">Rangifer tarandus platyrhynchus</name>
    <name type="common">Svalbard reindeer</name>
    <dbReference type="NCBI Taxonomy" id="3082113"/>
    <lineage>
        <taxon>Eukaryota</taxon>
        <taxon>Metazoa</taxon>
        <taxon>Chordata</taxon>
        <taxon>Craniata</taxon>
        <taxon>Vertebrata</taxon>
        <taxon>Euteleostomi</taxon>
        <taxon>Mammalia</taxon>
        <taxon>Eutheria</taxon>
        <taxon>Laurasiatheria</taxon>
        <taxon>Artiodactyla</taxon>
        <taxon>Ruminantia</taxon>
        <taxon>Pecora</taxon>
        <taxon>Cervidae</taxon>
        <taxon>Odocoileinae</taxon>
        <taxon>Rangifer</taxon>
    </lineage>
</organism>
<dbReference type="EMBL" id="OX459952">
    <property type="protein sequence ID" value="CAI9157699.1"/>
    <property type="molecule type" value="Genomic_DNA"/>
</dbReference>
<sequence length="113" mass="12265">MQPRRGASHEEADMGSAGAETVDSQFLLLFFENLNGSSFALFKRKKQAQDNLSSLSSAWPYATASGCHDNDPPNLLQFPVSQLTGPLFIRKSSSPLGTHTLRCLDLKPNAGRA</sequence>
<gene>
    <name evidence="1" type="ORF">MRATA1EN1_LOCUS6661</name>
</gene>